<proteinExistence type="predicted"/>
<protein>
    <submittedName>
        <fullName evidence="1">Uncharacterized protein</fullName>
    </submittedName>
</protein>
<evidence type="ECO:0000313" key="2">
    <source>
        <dbReference type="Proteomes" id="UP001501231"/>
    </source>
</evidence>
<sequence length="93" mass="10747">MDRFPRRFPFELRLPLAPYRFEWRGEAAVSAEKDETALYTEERYTHRDGTVVIIRAYRADGSFHILSDRAEIELIDNANDPGAPDPVSLVRLP</sequence>
<accession>A0ABN3J5Z5</accession>
<evidence type="ECO:0000313" key="1">
    <source>
        <dbReference type="EMBL" id="GAA2423046.1"/>
    </source>
</evidence>
<dbReference type="RefSeq" id="WP_344590376.1">
    <property type="nucleotide sequence ID" value="NZ_BAAARW010000012.1"/>
</dbReference>
<dbReference type="Proteomes" id="UP001501231">
    <property type="component" value="Unassembled WGS sequence"/>
</dbReference>
<comment type="caution">
    <text evidence="1">The sequence shown here is derived from an EMBL/GenBank/DDBJ whole genome shotgun (WGS) entry which is preliminary data.</text>
</comment>
<keyword evidence="2" id="KW-1185">Reference proteome</keyword>
<organism evidence="1 2">
    <name type="scientific">Actinomadura vinacea</name>
    <dbReference type="NCBI Taxonomy" id="115336"/>
    <lineage>
        <taxon>Bacteria</taxon>
        <taxon>Bacillati</taxon>
        <taxon>Actinomycetota</taxon>
        <taxon>Actinomycetes</taxon>
        <taxon>Streptosporangiales</taxon>
        <taxon>Thermomonosporaceae</taxon>
        <taxon>Actinomadura</taxon>
    </lineage>
</organism>
<gene>
    <name evidence="1" type="ORF">GCM10010191_38660</name>
</gene>
<dbReference type="EMBL" id="BAAARW010000012">
    <property type="protein sequence ID" value="GAA2423046.1"/>
    <property type="molecule type" value="Genomic_DNA"/>
</dbReference>
<name>A0ABN3J5Z5_9ACTN</name>
<reference evidence="1 2" key="1">
    <citation type="journal article" date="2019" name="Int. J. Syst. Evol. Microbiol.">
        <title>The Global Catalogue of Microorganisms (GCM) 10K type strain sequencing project: providing services to taxonomists for standard genome sequencing and annotation.</title>
        <authorList>
            <consortium name="The Broad Institute Genomics Platform"/>
            <consortium name="The Broad Institute Genome Sequencing Center for Infectious Disease"/>
            <person name="Wu L."/>
            <person name="Ma J."/>
        </authorList>
    </citation>
    <scope>NUCLEOTIDE SEQUENCE [LARGE SCALE GENOMIC DNA]</scope>
    <source>
        <strain evidence="1 2">JCM 3325</strain>
    </source>
</reference>